<evidence type="ECO:0000313" key="1">
    <source>
        <dbReference type="Ensembl" id="ENSMMSP00000027660.1"/>
    </source>
</evidence>
<proteinExistence type="predicted"/>
<accession>A0A8C6ECE7</accession>
<reference evidence="1" key="2">
    <citation type="submission" date="2025-09" db="UniProtKB">
        <authorList>
            <consortium name="Ensembl"/>
        </authorList>
    </citation>
    <scope>IDENTIFICATION</scope>
</reference>
<sequence>MFVFTLQEVSCKYAYVECNMDHVQVSVLVDTVYKYVNYIPLCTCLILNL</sequence>
<dbReference type="AlphaFoldDB" id="A0A8C6ECE7"/>
<name>A0A8C6ECE7_MOSMO</name>
<dbReference type="Ensembl" id="ENSMMST00000030482.1">
    <property type="protein sequence ID" value="ENSMMSP00000027660.1"/>
    <property type="gene ID" value="ENSMMSG00000020754.1"/>
</dbReference>
<reference evidence="1" key="1">
    <citation type="submission" date="2025-08" db="UniProtKB">
        <authorList>
            <consortium name="Ensembl"/>
        </authorList>
    </citation>
    <scope>IDENTIFICATION</scope>
</reference>
<dbReference type="Proteomes" id="UP000694544">
    <property type="component" value="Unplaced"/>
</dbReference>
<evidence type="ECO:0000313" key="2">
    <source>
        <dbReference type="Proteomes" id="UP000694544"/>
    </source>
</evidence>
<keyword evidence="2" id="KW-1185">Reference proteome</keyword>
<organism evidence="1 2">
    <name type="scientific">Moschus moschiferus</name>
    <name type="common">Siberian musk deer</name>
    <name type="synonym">Moschus sibiricus</name>
    <dbReference type="NCBI Taxonomy" id="68415"/>
    <lineage>
        <taxon>Eukaryota</taxon>
        <taxon>Metazoa</taxon>
        <taxon>Chordata</taxon>
        <taxon>Craniata</taxon>
        <taxon>Vertebrata</taxon>
        <taxon>Euteleostomi</taxon>
        <taxon>Mammalia</taxon>
        <taxon>Eutheria</taxon>
        <taxon>Laurasiatheria</taxon>
        <taxon>Artiodactyla</taxon>
        <taxon>Ruminantia</taxon>
        <taxon>Pecora</taxon>
        <taxon>Moschidae</taxon>
        <taxon>Moschus</taxon>
    </lineage>
</organism>
<protein>
    <submittedName>
        <fullName evidence="1">Uncharacterized protein</fullName>
    </submittedName>
</protein>
<dbReference type="GeneTree" id="ENSGT00910000147356"/>